<sequence>MKRFPVRSTLAALTLLAALPFAASAAEGVSYTYVEGGYAATNLDGGADADGWTIGGSGAIAPNFHVFGSYTGQEVDGFATPFGRANGYDVDQWRLGLGYNHELNSQVDLLTRVAYEKFESDAFSVGNEFFAGEDVDGWSVEAGVRAALTPNFEGYALAGYEDYDHGIDGEFYGRLGAQVKFNQTWGISGDVKFVDSDTQYFIGPRVSF</sequence>
<dbReference type="Pfam" id="PF13505">
    <property type="entry name" value="OMP_b-brl"/>
    <property type="match status" value="1"/>
</dbReference>
<dbReference type="InterPro" id="IPR026364">
    <property type="entry name" value="Ax21"/>
</dbReference>
<keyword evidence="1 2" id="KW-0732">Signal</keyword>
<dbReference type="SUPFAM" id="SSF56935">
    <property type="entry name" value="Porins"/>
    <property type="match status" value="1"/>
</dbReference>
<evidence type="ECO:0000313" key="5">
    <source>
        <dbReference type="Proteomes" id="UP001429984"/>
    </source>
</evidence>
<protein>
    <submittedName>
        <fullName evidence="4">Outer membrane beta-barrel protein</fullName>
    </submittedName>
</protein>
<dbReference type="Proteomes" id="UP001429984">
    <property type="component" value="Unassembled WGS sequence"/>
</dbReference>
<dbReference type="Gene3D" id="2.40.160.10">
    <property type="entry name" value="Porin"/>
    <property type="match status" value="1"/>
</dbReference>
<feature type="signal peptide" evidence="2">
    <location>
        <begin position="1"/>
        <end position="25"/>
    </location>
</feature>
<comment type="caution">
    <text evidence="4">The sequence shown here is derived from an EMBL/GenBank/DDBJ whole genome shotgun (WGS) entry which is preliminary data.</text>
</comment>
<evidence type="ECO:0000313" key="4">
    <source>
        <dbReference type="EMBL" id="MBF6023101.1"/>
    </source>
</evidence>
<evidence type="ECO:0000259" key="3">
    <source>
        <dbReference type="Pfam" id="PF13505"/>
    </source>
</evidence>
<evidence type="ECO:0000256" key="1">
    <source>
        <dbReference type="ARBA" id="ARBA00022729"/>
    </source>
</evidence>
<feature type="chain" id="PRO_5045760750" evidence="2">
    <location>
        <begin position="26"/>
        <end position="208"/>
    </location>
</feature>
<dbReference type="RefSeq" id="WP_194929703.1">
    <property type="nucleotide sequence ID" value="NZ_JADLZT010000002.1"/>
</dbReference>
<dbReference type="InterPro" id="IPR023614">
    <property type="entry name" value="Porin_dom_sf"/>
</dbReference>
<keyword evidence="5" id="KW-1185">Reference proteome</keyword>
<evidence type="ECO:0000256" key="2">
    <source>
        <dbReference type="SAM" id="SignalP"/>
    </source>
</evidence>
<accession>A0ABS0B3Q1</accession>
<reference evidence="4 5" key="1">
    <citation type="submission" date="2020-11" db="EMBL/GenBank/DDBJ databases">
        <title>Draft Genome Sequence and Secondary Metabolite Biosynthetic Potential of the Lysobacter niastensis Type strain DSM 18481.</title>
        <authorList>
            <person name="Turrini P."/>
            <person name="Artuso I."/>
            <person name="Tescari M."/>
            <person name="Lugli G.A."/>
            <person name="Frangipani E."/>
            <person name="Ventura M."/>
            <person name="Visca P."/>
        </authorList>
    </citation>
    <scope>NUCLEOTIDE SEQUENCE [LARGE SCALE GENOMIC DNA]</scope>
    <source>
        <strain evidence="4 5">DSM 18481</strain>
    </source>
</reference>
<dbReference type="InterPro" id="IPR027385">
    <property type="entry name" value="Beta-barrel_OMP"/>
</dbReference>
<name>A0ABS0B3Q1_9GAMM</name>
<dbReference type="EMBL" id="JADLZT010000002">
    <property type="protein sequence ID" value="MBF6023101.1"/>
    <property type="molecule type" value="Genomic_DNA"/>
</dbReference>
<proteinExistence type="predicted"/>
<gene>
    <name evidence="4" type="ORF">IU514_03570</name>
</gene>
<dbReference type="NCBIfam" id="NF041455">
    <property type="entry name" value="DSF_Ax21"/>
    <property type="match status" value="1"/>
</dbReference>
<feature type="domain" description="Outer membrane protein beta-barrel" evidence="3">
    <location>
        <begin position="11"/>
        <end position="187"/>
    </location>
</feature>
<organism evidence="4 5">
    <name type="scientific">Lysobacter niastensis</name>
    <dbReference type="NCBI Taxonomy" id="380629"/>
    <lineage>
        <taxon>Bacteria</taxon>
        <taxon>Pseudomonadati</taxon>
        <taxon>Pseudomonadota</taxon>
        <taxon>Gammaproteobacteria</taxon>
        <taxon>Lysobacterales</taxon>
        <taxon>Lysobacteraceae</taxon>
        <taxon>Lysobacter</taxon>
    </lineage>
</organism>